<evidence type="ECO:0000313" key="13">
    <source>
        <dbReference type="EMBL" id="RZF41962.1"/>
    </source>
</evidence>
<dbReference type="InParanoid" id="A0A482X8F5"/>
<keyword evidence="9" id="KW-0479">Metal-binding</keyword>
<dbReference type="GO" id="GO:0003899">
    <property type="term" value="F:DNA-directed RNA polymerase activity"/>
    <property type="evidence" value="ECO:0007669"/>
    <property type="project" value="InterPro"/>
</dbReference>
<dbReference type="FunFam" id="3.90.920.10:FF:000001">
    <property type="entry name" value="DNA primase"/>
    <property type="match status" value="1"/>
</dbReference>
<evidence type="ECO:0000256" key="3">
    <source>
        <dbReference type="ARBA" id="ARBA00009762"/>
    </source>
</evidence>
<keyword evidence="5 12" id="KW-0639">Primosome</keyword>
<organism evidence="13 14">
    <name type="scientific">Laodelphax striatellus</name>
    <name type="common">Small brown planthopper</name>
    <name type="synonym">Delphax striatella</name>
    <dbReference type="NCBI Taxonomy" id="195883"/>
    <lineage>
        <taxon>Eukaryota</taxon>
        <taxon>Metazoa</taxon>
        <taxon>Ecdysozoa</taxon>
        <taxon>Arthropoda</taxon>
        <taxon>Hexapoda</taxon>
        <taxon>Insecta</taxon>
        <taxon>Pterygota</taxon>
        <taxon>Neoptera</taxon>
        <taxon>Paraneoptera</taxon>
        <taxon>Hemiptera</taxon>
        <taxon>Auchenorrhyncha</taxon>
        <taxon>Fulgoroidea</taxon>
        <taxon>Delphacidae</taxon>
        <taxon>Criomorphinae</taxon>
        <taxon>Laodelphax</taxon>
    </lineage>
</organism>
<evidence type="ECO:0000256" key="7">
    <source>
        <dbReference type="ARBA" id="ARBA00022695"/>
    </source>
</evidence>
<dbReference type="InterPro" id="IPR002755">
    <property type="entry name" value="DNA_primase_S"/>
</dbReference>
<keyword evidence="6 12" id="KW-0808">Transferase</keyword>
<dbReference type="SUPFAM" id="SSF56747">
    <property type="entry name" value="Prim-pol domain"/>
    <property type="match status" value="1"/>
</dbReference>
<evidence type="ECO:0000256" key="11">
    <source>
        <dbReference type="ARBA" id="ARBA00023163"/>
    </source>
</evidence>
<dbReference type="PANTHER" id="PTHR10536">
    <property type="entry name" value="DNA PRIMASE SMALL SUBUNIT"/>
    <property type="match status" value="1"/>
</dbReference>
<reference evidence="13 14" key="1">
    <citation type="journal article" date="2017" name="Gigascience">
        <title>Genome sequence of the small brown planthopper, Laodelphax striatellus.</title>
        <authorList>
            <person name="Zhu J."/>
            <person name="Jiang F."/>
            <person name="Wang X."/>
            <person name="Yang P."/>
            <person name="Bao Y."/>
            <person name="Zhao W."/>
            <person name="Wang W."/>
            <person name="Lu H."/>
            <person name="Wang Q."/>
            <person name="Cui N."/>
            <person name="Li J."/>
            <person name="Chen X."/>
            <person name="Luo L."/>
            <person name="Yu J."/>
            <person name="Kang L."/>
            <person name="Cui F."/>
        </authorList>
    </citation>
    <scope>NUCLEOTIDE SEQUENCE [LARGE SCALE GENOMIC DNA]</scope>
    <source>
        <strain evidence="13">Lst14</strain>
    </source>
</reference>
<protein>
    <recommendedName>
        <fullName evidence="12">DNA primase</fullName>
        <ecNumber evidence="12">2.7.7.-</ecNumber>
    </recommendedName>
</protein>
<evidence type="ECO:0000256" key="12">
    <source>
        <dbReference type="RuleBase" id="RU003514"/>
    </source>
</evidence>
<keyword evidence="10" id="KW-0862">Zinc</keyword>
<name>A0A482X8F5_LAOST</name>
<accession>A0A482X8F5</accession>
<evidence type="ECO:0000256" key="2">
    <source>
        <dbReference type="ARBA" id="ARBA00001946"/>
    </source>
</evidence>
<gene>
    <name evidence="13" type="ORF">LSTR_LSTR012339</name>
</gene>
<evidence type="ECO:0000313" key="14">
    <source>
        <dbReference type="Proteomes" id="UP000291343"/>
    </source>
</evidence>
<dbReference type="GO" id="GO:0005658">
    <property type="term" value="C:alpha DNA polymerase:primase complex"/>
    <property type="evidence" value="ECO:0007669"/>
    <property type="project" value="UniProtKB-ARBA"/>
</dbReference>
<dbReference type="Proteomes" id="UP000291343">
    <property type="component" value="Unassembled WGS sequence"/>
</dbReference>
<dbReference type="GO" id="GO:0006270">
    <property type="term" value="P:DNA replication initiation"/>
    <property type="evidence" value="ECO:0007669"/>
    <property type="project" value="UniProtKB-ARBA"/>
</dbReference>
<dbReference type="STRING" id="195883.A0A482X8F5"/>
<evidence type="ECO:0000256" key="9">
    <source>
        <dbReference type="ARBA" id="ARBA00022723"/>
    </source>
</evidence>
<dbReference type="SMR" id="A0A482X8F5"/>
<keyword evidence="11" id="KW-0804">Transcription</keyword>
<dbReference type="OrthoDB" id="19606at2759"/>
<dbReference type="NCBIfam" id="TIGR00335">
    <property type="entry name" value="primase_sml"/>
    <property type="match status" value="1"/>
</dbReference>
<dbReference type="GO" id="GO:0046872">
    <property type="term" value="F:metal ion binding"/>
    <property type="evidence" value="ECO:0007669"/>
    <property type="project" value="UniProtKB-KW"/>
</dbReference>
<evidence type="ECO:0000256" key="5">
    <source>
        <dbReference type="ARBA" id="ARBA00022515"/>
    </source>
</evidence>
<keyword evidence="7" id="KW-0548">Nucleotidyltransferase</keyword>
<dbReference type="CDD" id="cd04860">
    <property type="entry name" value="AE_Prim_S"/>
    <property type="match status" value="1"/>
</dbReference>
<evidence type="ECO:0000256" key="10">
    <source>
        <dbReference type="ARBA" id="ARBA00022833"/>
    </source>
</evidence>
<sequence length="410" mass="47508">MSDYDPGQLPDLLPIYYKRLFPFELFCKWLDYGGVKNGYFRNREFSFTLPEDIVVRYQSFISASEFEEEIKRRCPHKIDIGAVFNTSPKSYRHVTLLVPEEKELVLDIDMTDYDEVRTCCQGADVCARCWRFMAIAVQVLDQALRDDFGWLHLLWVFSGRRGVHCWVCDASARQMDQKQRSAVAEYLQVVVGGESQGKKVNLPGDRRAVEIIETQFETLVEEQDFFGSETKVQSLLAAVKDEGLCNEIKKALDKCPATSKHRWKEVVAVIAYQKSRGQLKWRTKNIKEELILQYAYPRLDINVSKGLNHLLKAPFCVHPKTGKICIPFNPKVVNNFSLTAVPTISSLINEIQEYDEKQDSVLNSEARQKMKDYKKTSMNKNITVFSEFLRKLEDTWRGKMIEISDEKMEF</sequence>
<dbReference type="AlphaFoldDB" id="A0A482X8F5"/>
<evidence type="ECO:0000256" key="4">
    <source>
        <dbReference type="ARBA" id="ARBA00022478"/>
    </source>
</evidence>
<evidence type="ECO:0000256" key="8">
    <source>
        <dbReference type="ARBA" id="ARBA00022705"/>
    </source>
</evidence>
<comment type="caution">
    <text evidence="13">The sequence shown here is derived from an EMBL/GenBank/DDBJ whole genome shotgun (WGS) entry which is preliminary data.</text>
</comment>
<comment type="similarity">
    <text evidence="3 12">Belongs to the eukaryotic-type primase small subunit family.</text>
</comment>
<dbReference type="EMBL" id="QKKF02015810">
    <property type="protein sequence ID" value="RZF41962.1"/>
    <property type="molecule type" value="Genomic_DNA"/>
</dbReference>
<dbReference type="InterPro" id="IPR014052">
    <property type="entry name" value="DNA_primase_ssu_euk/arc"/>
</dbReference>
<dbReference type="Pfam" id="PF01896">
    <property type="entry name" value="DNA_primase_S"/>
    <property type="match status" value="1"/>
</dbReference>
<keyword evidence="8 12" id="KW-0235">DNA replication</keyword>
<dbReference type="GO" id="GO:0006269">
    <property type="term" value="P:DNA replication, synthesis of primer"/>
    <property type="evidence" value="ECO:0007669"/>
    <property type="project" value="UniProtKB-KW"/>
</dbReference>
<comment type="cofactor">
    <cofactor evidence="2">
        <name>Mg(2+)</name>
        <dbReference type="ChEBI" id="CHEBI:18420"/>
    </cofactor>
</comment>
<keyword evidence="14" id="KW-1185">Reference proteome</keyword>
<dbReference type="FunCoup" id="A0A482X8F5">
    <property type="interactions" value="171"/>
</dbReference>
<dbReference type="EC" id="2.7.7.-" evidence="12"/>
<proteinExistence type="inferred from homology"/>
<keyword evidence="4 12" id="KW-0240">DNA-directed RNA polymerase</keyword>
<evidence type="ECO:0000256" key="6">
    <source>
        <dbReference type="ARBA" id="ARBA00022679"/>
    </source>
</evidence>
<dbReference type="Gene3D" id="3.90.920.10">
    <property type="entry name" value="DNA primase, PRIM domain"/>
    <property type="match status" value="1"/>
</dbReference>
<evidence type="ECO:0000256" key="1">
    <source>
        <dbReference type="ARBA" id="ARBA00001936"/>
    </source>
</evidence>
<comment type="cofactor">
    <cofactor evidence="1">
        <name>Mn(2+)</name>
        <dbReference type="ChEBI" id="CHEBI:29035"/>
    </cofactor>
</comment>